<reference evidence="2 3" key="1">
    <citation type="submission" date="2018-12" db="EMBL/GenBank/DDBJ databases">
        <authorList>
            <consortium name="Pathogen Informatics"/>
        </authorList>
    </citation>
    <scope>NUCLEOTIDE SEQUENCE [LARGE SCALE GENOMIC DNA]</scope>
    <source>
        <strain evidence="2 3">NCTC10296</strain>
    </source>
</reference>
<keyword evidence="1" id="KW-0472">Membrane</keyword>
<feature type="transmembrane region" description="Helical" evidence="1">
    <location>
        <begin position="96"/>
        <end position="114"/>
    </location>
</feature>
<evidence type="ECO:0000256" key="1">
    <source>
        <dbReference type="SAM" id="Phobius"/>
    </source>
</evidence>
<evidence type="ECO:0000313" key="3">
    <source>
        <dbReference type="Proteomes" id="UP000279284"/>
    </source>
</evidence>
<protein>
    <submittedName>
        <fullName evidence="2">Uncharacterized protein</fullName>
    </submittedName>
</protein>
<dbReference type="AlphaFoldDB" id="A0A1X3CYN0"/>
<dbReference type="EMBL" id="LR134313">
    <property type="protein sequence ID" value="VEE99930.1"/>
    <property type="molecule type" value="Genomic_DNA"/>
</dbReference>
<name>A0A1X3CYN0_9NEIS</name>
<evidence type="ECO:0000313" key="2">
    <source>
        <dbReference type="EMBL" id="VEE99930.1"/>
    </source>
</evidence>
<feature type="transmembrane region" description="Helical" evidence="1">
    <location>
        <begin position="140"/>
        <end position="161"/>
    </location>
</feature>
<sequence>MKEKIEPYIMWGIIAFSALIFVVTPAHPANPSDFALEQFIDNYLFGNGYYHPEAYPLAAKATNSVSTILAFFCAVAVSIWKWDWPHNFHQATTRHIVQASLFSLVLLVFFLWLSTMPQEMYDRSGSKNFLAKPYFQNTPFLFLTGIGLKSSIIYVFTRYFGIFFSSFRK</sequence>
<dbReference type="OrthoDB" id="8608470at2"/>
<dbReference type="STRING" id="493.BWD07_03590"/>
<dbReference type="Proteomes" id="UP000279284">
    <property type="component" value="Chromosome"/>
</dbReference>
<feature type="transmembrane region" description="Helical" evidence="1">
    <location>
        <begin position="65"/>
        <end position="84"/>
    </location>
</feature>
<dbReference type="KEGG" id="nci:NCTC10296_00601"/>
<proteinExistence type="predicted"/>
<keyword evidence="3" id="KW-1185">Reference proteome</keyword>
<keyword evidence="1" id="KW-0812">Transmembrane</keyword>
<dbReference type="RefSeq" id="WP_085416015.1">
    <property type="nucleotide sequence ID" value="NZ_CAUJPY010000018.1"/>
</dbReference>
<gene>
    <name evidence="2" type="ORF">NCTC10296_00601</name>
</gene>
<organism evidence="2 3">
    <name type="scientific">Neisseria canis</name>
    <dbReference type="NCBI Taxonomy" id="493"/>
    <lineage>
        <taxon>Bacteria</taxon>
        <taxon>Pseudomonadati</taxon>
        <taxon>Pseudomonadota</taxon>
        <taxon>Betaproteobacteria</taxon>
        <taxon>Neisseriales</taxon>
        <taxon>Neisseriaceae</taxon>
        <taxon>Neisseria</taxon>
    </lineage>
</organism>
<accession>A0A1X3CYN0</accession>
<keyword evidence="1" id="KW-1133">Transmembrane helix</keyword>